<evidence type="ECO:0008006" key="3">
    <source>
        <dbReference type="Google" id="ProtNLM"/>
    </source>
</evidence>
<gene>
    <name evidence="1" type="ORF">BJP34_26625</name>
</gene>
<dbReference type="RefSeq" id="WP_070394945.1">
    <property type="nucleotide sequence ID" value="NZ_CP017599.1"/>
</dbReference>
<dbReference type="EMBL" id="CP017599">
    <property type="protein sequence ID" value="AOX02540.1"/>
    <property type="molecule type" value="Genomic_DNA"/>
</dbReference>
<dbReference type="AlphaFoldDB" id="A0A1D8TY05"/>
<proteinExistence type="predicted"/>
<dbReference type="SUPFAM" id="SSF52540">
    <property type="entry name" value="P-loop containing nucleoside triphosphate hydrolases"/>
    <property type="match status" value="1"/>
</dbReference>
<dbReference type="GO" id="GO:0016020">
    <property type="term" value="C:membrane"/>
    <property type="evidence" value="ECO:0007669"/>
    <property type="project" value="InterPro"/>
</dbReference>
<protein>
    <recommendedName>
        <fullName evidence="3">Sulfotransferase family protein</fullName>
    </recommendedName>
</protein>
<dbReference type="Proteomes" id="UP000177870">
    <property type="component" value="Chromosome"/>
</dbReference>
<accession>A0A1D8TY05</accession>
<dbReference type="InterPro" id="IPR027417">
    <property type="entry name" value="P-loop_NTPase"/>
</dbReference>
<dbReference type="GO" id="GO:0008146">
    <property type="term" value="F:sulfotransferase activity"/>
    <property type="evidence" value="ECO:0007669"/>
    <property type="project" value="InterPro"/>
</dbReference>
<dbReference type="KEGG" id="mpro:BJP34_26625"/>
<dbReference type="OrthoDB" id="288532at2"/>
<name>A0A1D8TY05_9CYAN</name>
<organism evidence="1 2">
    <name type="scientific">Moorena producens PAL-8-15-08-1</name>
    <dbReference type="NCBI Taxonomy" id="1458985"/>
    <lineage>
        <taxon>Bacteria</taxon>
        <taxon>Bacillati</taxon>
        <taxon>Cyanobacteriota</taxon>
        <taxon>Cyanophyceae</taxon>
        <taxon>Coleofasciculales</taxon>
        <taxon>Coleofasciculaceae</taxon>
        <taxon>Moorena</taxon>
    </lineage>
</organism>
<sequence>MRISHKHKFVFLSKPKCASTSIRKALDPYTDISSTDKKRHYHHHVPASLLKQHFERMGWNWNSYFKFISIRNPWDMLVSLYFYAKPDHRGIYWWETARAIRVSEDIVEKYPYNPNTRMPFKEWIKTGKSWDLKQQIYFDDLSTYTLPYYVLDDHNNFLVDYVIRVEHLEEDLDFVASKLGIPIDSLKINTSKHDHYSQYYDSESQAIVSELFEYDINYGKYSF</sequence>
<dbReference type="STRING" id="1458985.BJP34_26625"/>
<evidence type="ECO:0000313" key="2">
    <source>
        <dbReference type="Proteomes" id="UP000177870"/>
    </source>
</evidence>
<reference evidence="2" key="1">
    <citation type="submission" date="2016-10" db="EMBL/GenBank/DDBJ databases">
        <title>Comparative genomics uncovers the prolific and rare metabolic potential of the cyanobacterial genus Moorea.</title>
        <authorList>
            <person name="Leao T."/>
            <person name="Castelao G."/>
            <person name="Korobeynikov A."/>
            <person name="Monroe E.A."/>
            <person name="Podell S."/>
            <person name="Glukhov E."/>
            <person name="Allen E."/>
            <person name="Gerwick W.H."/>
            <person name="Gerwick L."/>
        </authorList>
    </citation>
    <scope>NUCLEOTIDE SEQUENCE [LARGE SCALE GENOMIC DNA]</scope>
    <source>
        <strain evidence="2">PAL-8-15-08-1</strain>
    </source>
</reference>
<dbReference type="InterPro" id="IPR005331">
    <property type="entry name" value="Sulfotransferase"/>
</dbReference>
<dbReference type="Gene3D" id="3.40.50.300">
    <property type="entry name" value="P-loop containing nucleotide triphosphate hydrolases"/>
    <property type="match status" value="1"/>
</dbReference>
<evidence type="ECO:0000313" key="1">
    <source>
        <dbReference type="EMBL" id="AOX02540.1"/>
    </source>
</evidence>
<dbReference type="Pfam" id="PF03567">
    <property type="entry name" value="Sulfotransfer_2"/>
    <property type="match status" value="1"/>
</dbReference>